<proteinExistence type="predicted"/>
<dbReference type="InterPro" id="IPR001940">
    <property type="entry name" value="Peptidase_S1C"/>
</dbReference>
<feature type="compositionally biased region" description="Polar residues" evidence="3">
    <location>
        <begin position="410"/>
        <end position="425"/>
    </location>
</feature>
<dbReference type="GO" id="GO:0006508">
    <property type="term" value="P:proteolysis"/>
    <property type="evidence" value="ECO:0007669"/>
    <property type="project" value="UniProtKB-KW"/>
</dbReference>
<evidence type="ECO:0000256" key="3">
    <source>
        <dbReference type="SAM" id="MobiDB-lite"/>
    </source>
</evidence>
<comment type="caution">
    <text evidence="6">The sequence shown here is derived from an EMBL/GenBank/DDBJ whole genome shotgun (WGS) entry which is preliminary data.</text>
</comment>
<dbReference type="SUPFAM" id="SSF50494">
    <property type="entry name" value="Trypsin-like serine proteases"/>
    <property type="match status" value="1"/>
</dbReference>
<keyword evidence="2" id="KW-0378">Hydrolase</keyword>
<sequence>MYGQLYNSAPETGKPEDPQGVTETLTSSRSQGRHGLLGRFLVGILGGCIGAAVVVAILLATGIFSRFAQVVNRSTNVTVSGSNQPVQDVTISARQQSAETSEAVASKVLPSVVSVYVNYQDGKQGFGSGVIFDKDGNIITNYHVIENYKKISVSVGNTEYDATVVGYDASSDLAVLHVDFKGASIVPIEIGDSSKLVPGSWVMSVGSPFGLEHSVSAGIVSALSRGDLLQTEGGETTVYANLIQVDAAINPGNSGGALVDSGGKLVGICTLFSSDTKSFAGIGFAIPGNYAVDIARQIIAGKQVTHAYLGLSMQTVNERNAKSNDLDVDYGAYVADSDPEGPAVKAGIQEGDIIVSINGKKISSSDEVLVEVRSHSIGDSVEVGVIRDGESKTFKVVLGSDEALSKLKKTGNSDNTPKGLTQKNAPRTKEKDQNTQDNSQDSPETNSETNSDSNSNTNSDTQDDLRDDDAEIDPINELIDDLLGVDGSDKVYKEKFDRLNIFEKIGVSLYRLFMEIFSIFTE</sequence>
<dbReference type="PANTHER" id="PTHR43343">
    <property type="entry name" value="PEPTIDASE S12"/>
    <property type="match status" value="1"/>
</dbReference>
<dbReference type="EMBL" id="JABZGW010000080">
    <property type="protein sequence ID" value="MBF4807596.1"/>
    <property type="molecule type" value="Genomic_DNA"/>
</dbReference>
<dbReference type="SMART" id="SM00228">
    <property type="entry name" value="PDZ"/>
    <property type="match status" value="1"/>
</dbReference>
<dbReference type="SUPFAM" id="SSF50156">
    <property type="entry name" value="PDZ domain-like"/>
    <property type="match status" value="1"/>
</dbReference>
<evidence type="ECO:0000256" key="4">
    <source>
        <dbReference type="SAM" id="Phobius"/>
    </source>
</evidence>
<keyword evidence="1" id="KW-0645">Protease</keyword>
<dbReference type="InterPro" id="IPR051201">
    <property type="entry name" value="Chloro_Bact_Ser_Proteases"/>
</dbReference>
<protein>
    <submittedName>
        <fullName evidence="6">Trypsin-like peptidase domain-containing protein</fullName>
    </submittedName>
</protein>
<evidence type="ECO:0000313" key="7">
    <source>
        <dbReference type="Proteomes" id="UP000698335"/>
    </source>
</evidence>
<gene>
    <name evidence="6" type="ORF">HXK26_02725</name>
</gene>
<dbReference type="Pfam" id="PF13180">
    <property type="entry name" value="PDZ_2"/>
    <property type="match status" value="1"/>
</dbReference>
<dbReference type="InterPro" id="IPR036034">
    <property type="entry name" value="PDZ_sf"/>
</dbReference>
<dbReference type="Proteomes" id="UP000698335">
    <property type="component" value="Unassembled WGS sequence"/>
</dbReference>
<keyword evidence="4" id="KW-1133">Transmembrane helix</keyword>
<feature type="transmembrane region" description="Helical" evidence="4">
    <location>
        <begin position="36"/>
        <end position="64"/>
    </location>
</feature>
<reference evidence="6" key="1">
    <citation type="submission" date="2020-04" db="EMBL/GenBank/DDBJ databases">
        <title>Deep metagenomics examines the oral microbiome during advanced dental caries in children, revealing novel taxa and co-occurrences with host molecules.</title>
        <authorList>
            <person name="Baker J.L."/>
            <person name="Morton J.T."/>
            <person name="Dinis M."/>
            <person name="Alvarez R."/>
            <person name="Tran N.C."/>
            <person name="Knight R."/>
            <person name="Edlund A."/>
        </authorList>
    </citation>
    <scope>NUCLEOTIDE SEQUENCE</scope>
    <source>
        <strain evidence="6">JCVI_38_bin.5</strain>
    </source>
</reference>
<evidence type="ECO:0000256" key="2">
    <source>
        <dbReference type="ARBA" id="ARBA00022801"/>
    </source>
</evidence>
<feature type="compositionally biased region" description="Polar residues" evidence="3">
    <location>
        <begin position="1"/>
        <end position="10"/>
    </location>
</feature>
<dbReference type="PANTHER" id="PTHR43343:SF3">
    <property type="entry name" value="PROTEASE DO-LIKE 8, CHLOROPLASTIC"/>
    <property type="match status" value="1"/>
</dbReference>
<feature type="region of interest" description="Disordered" evidence="3">
    <location>
        <begin position="1"/>
        <end position="28"/>
    </location>
</feature>
<dbReference type="Gene3D" id="2.30.42.10">
    <property type="match status" value="1"/>
</dbReference>
<keyword evidence="4" id="KW-0812">Transmembrane</keyword>
<accession>A0A930VW01</accession>
<dbReference type="InterPro" id="IPR009003">
    <property type="entry name" value="Peptidase_S1_PA"/>
</dbReference>
<dbReference type="GO" id="GO:0004252">
    <property type="term" value="F:serine-type endopeptidase activity"/>
    <property type="evidence" value="ECO:0007669"/>
    <property type="project" value="InterPro"/>
</dbReference>
<feature type="domain" description="PDZ" evidence="5">
    <location>
        <begin position="291"/>
        <end position="389"/>
    </location>
</feature>
<name>A0A930VW01_9ACTN</name>
<organism evidence="6 7">
    <name type="scientific">Lancefieldella rimae</name>
    <dbReference type="NCBI Taxonomy" id="1383"/>
    <lineage>
        <taxon>Bacteria</taxon>
        <taxon>Bacillati</taxon>
        <taxon>Actinomycetota</taxon>
        <taxon>Coriobacteriia</taxon>
        <taxon>Coriobacteriales</taxon>
        <taxon>Atopobiaceae</taxon>
        <taxon>Lancefieldella</taxon>
    </lineage>
</organism>
<dbReference type="PROSITE" id="PS50106">
    <property type="entry name" value="PDZ"/>
    <property type="match status" value="1"/>
</dbReference>
<dbReference type="InterPro" id="IPR001478">
    <property type="entry name" value="PDZ"/>
</dbReference>
<dbReference type="Gene3D" id="2.40.10.120">
    <property type="match status" value="1"/>
</dbReference>
<feature type="region of interest" description="Disordered" evidence="3">
    <location>
        <begin position="407"/>
        <end position="468"/>
    </location>
</feature>
<evidence type="ECO:0000313" key="6">
    <source>
        <dbReference type="EMBL" id="MBF4807596.1"/>
    </source>
</evidence>
<dbReference type="Pfam" id="PF13365">
    <property type="entry name" value="Trypsin_2"/>
    <property type="match status" value="1"/>
</dbReference>
<keyword evidence="4" id="KW-0472">Membrane</keyword>
<dbReference type="PRINTS" id="PR00834">
    <property type="entry name" value="PROTEASES2C"/>
</dbReference>
<evidence type="ECO:0000259" key="5">
    <source>
        <dbReference type="PROSITE" id="PS50106"/>
    </source>
</evidence>
<evidence type="ECO:0000256" key="1">
    <source>
        <dbReference type="ARBA" id="ARBA00022670"/>
    </source>
</evidence>
<feature type="compositionally biased region" description="Low complexity" evidence="3">
    <location>
        <begin position="444"/>
        <end position="460"/>
    </location>
</feature>
<dbReference type="AlphaFoldDB" id="A0A930VW01"/>